<accession>A0AB39TXL3</accession>
<dbReference type="AlphaFoldDB" id="A0AB39TXL3"/>
<organism evidence="1">
    <name type="scientific">Streptomyces sp. Y1</name>
    <dbReference type="NCBI Taxonomy" id="3238634"/>
    <lineage>
        <taxon>Bacteria</taxon>
        <taxon>Bacillati</taxon>
        <taxon>Actinomycetota</taxon>
        <taxon>Actinomycetes</taxon>
        <taxon>Kitasatosporales</taxon>
        <taxon>Streptomycetaceae</taxon>
        <taxon>Streptomyces</taxon>
    </lineage>
</organism>
<reference evidence="1" key="1">
    <citation type="submission" date="2024-07" db="EMBL/GenBank/DDBJ databases">
        <authorList>
            <person name="Yu S.T."/>
        </authorList>
    </citation>
    <scope>NUCLEOTIDE SEQUENCE</scope>
    <source>
        <strain evidence="1">Y1</strain>
    </source>
</reference>
<gene>
    <name evidence="1" type="ORF">AB2U05_37450</name>
</gene>
<sequence length="135" mass="15010">MLAGLRRGLTLTRAATEAGCTPAHVWRLRVDDPAFDFAAIQAVTQAAAPGLWSSPLLPVHRFCVAPECPETRLKAKGLCVRHYYQQHRTGHIAGPDRQYGRTTCTEPGCGRPHRARGYCTRCYERHIRSRAARGT</sequence>
<proteinExistence type="predicted"/>
<evidence type="ECO:0000313" key="1">
    <source>
        <dbReference type="EMBL" id="XDQ83794.1"/>
    </source>
</evidence>
<protein>
    <submittedName>
        <fullName evidence="1">Uncharacterized protein</fullName>
    </submittedName>
</protein>
<name>A0AB39TXL3_9ACTN</name>
<dbReference type="RefSeq" id="WP_369185835.1">
    <property type="nucleotide sequence ID" value="NZ_CP163445.1"/>
</dbReference>
<dbReference type="EMBL" id="CP163445">
    <property type="protein sequence ID" value="XDQ83794.1"/>
    <property type="molecule type" value="Genomic_DNA"/>
</dbReference>